<proteinExistence type="predicted"/>
<dbReference type="AlphaFoldDB" id="A0A4Q9LJB4"/>
<accession>A0A4Q9LJB4</accession>
<dbReference type="EMBL" id="PITI01000285">
    <property type="protein sequence ID" value="TBU07371.1"/>
    <property type="molecule type" value="Genomic_DNA"/>
</dbReference>
<keyword evidence="2" id="KW-1185">Reference proteome</keyword>
<feature type="non-terminal residue" evidence="1">
    <location>
        <position position="1"/>
    </location>
</feature>
<evidence type="ECO:0000313" key="1">
    <source>
        <dbReference type="EMBL" id="TBU07371.1"/>
    </source>
</evidence>
<organism evidence="1 2">
    <name type="scientific">Hamiltosporidium magnivora</name>
    <dbReference type="NCBI Taxonomy" id="148818"/>
    <lineage>
        <taxon>Eukaryota</taxon>
        <taxon>Fungi</taxon>
        <taxon>Fungi incertae sedis</taxon>
        <taxon>Microsporidia</taxon>
        <taxon>Dubosqiidae</taxon>
        <taxon>Hamiltosporidium</taxon>
    </lineage>
</organism>
<evidence type="ECO:0000313" key="2">
    <source>
        <dbReference type="Proteomes" id="UP000291404"/>
    </source>
</evidence>
<name>A0A4Q9LJB4_9MICR</name>
<protein>
    <submittedName>
        <fullName evidence="1">Uncharacterized protein</fullName>
    </submittedName>
</protein>
<sequence length="132" mass="15074">QDSLQIVETEKLRKYDLLANELGLIYKCSVEIIPYVMTWDGIVTKYHKTYVKRLQIPMNVEAYIQSISASLSAILGAEMLTQPTSPLKQLDNKEYGIKTENTKNILLLILDGITTVKEPMININEESDLKKR</sequence>
<gene>
    <name evidence="1" type="ORF">CWI36_0285p0060</name>
</gene>
<reference evidence="1 2" key="1">
    <citation type="submission" date="2017-12" db="EMBL/GenBank/DDBJ databases">
        <authorList>
            <person name="Pombert J.-F."/>
            <person name="Haag K.L."/>
            <person name="Ebert D."/>
        </authorList>
    </citation>
    <scope>NUCLEOTIDE SEQUENCE [LARGE SCALE GENOMIC DNA]</scope>
    <source>
        <strain evidence="1">BE-OM-2</strain>
    </source>
</reference>
<dbReference type="Proteomes" id="UP000291404">
    <property type="component" value="Unassembled WGS sequence"/>
</dbReference>
<comment type="caution">
    <text evidence="1">The sequence shown here is derived from an EMBL/GenBank/DDBJ whole genome shotgun (WGS) entry which is preliminary data.</text>
</comment>
<dbReference type="VEuPathDB" id="MicrosporidiaDB:CWI36_0285p0060"/>
<dbReference type="VEuPathDB" id="MicrosporidiaDB:CWI39_0279p0010"/>